<proteinExistence type="predicted"/>
<dbReference type="InterPro" id="IPR006680">
    <property type="entry name" value="Amidohydro-rel"/>
</dbReference>
<dbReference type="Gene3D" id="3.40.50.10910">
    <property type="entry name" value="Amidohydrolase"/>
    <property type="match status" value="1"/>
</dbReference>
<dbReference type="SUPFAM" id="SSF51556">
    <property type="entry name" value="Metallo-dependent hydrolases"/>
    <property type="match status" value="1"/>
</dbReference>
<organism evidence="2 3">
    <name type="scientific">Tetrapyrgos nigripes</name>
    <dbReference type="NCBI Taxonomy" id="182062"/>
    <lineage>
        <taxon>Eukaryota</taxon>
        <taxon>Fungi</taxon>
        <taxon>Dikarya</taxon>
        <taxon>Basidiomycota</taxon>
        <taxon>Agaricomycotina</taxon>
        <taxon>Agaricomycetes</taxon>
        <taxon>Agaricomycetidae</taxon>
        <taxon>Agaricales</taxon>
        <taxon>Marasmiineae</taxon>
        <taxon>Marasmiaceae</taxon>
        <taxon>Tetrapyrgos</taxon>
    </lineage>
</organism>
<dbReference type="InterPro" id="IPR051781">
    <property type="entry name" value="Metallo-dep_Hydrolase"/>
</dbReference>
<reference evidence="2 3" key="1">
    <citation type="journal article" date="2020" name="ISME J.">
        <title>Uncovering the hidden diversity of litter-decomposition mechanisms in mushroom-forming fungi.</title>
        <authorList>
            <person name="Floudas D."/>
            <person name="Bentzer J."/>
            <person name="Ahren D."/>
            <person name="Johansson T."/>
            <person name="Persson P."/>
            <person name="Tunlid A."/>
        </authorList>
    </citation>
    <scope>NUCLEOTIDE SEQUENCE [LARGE SCALE GENOMIC DNA]</scope>
    <source>
        <strain evidence="2 3">CBS 291.85</strain>
    </source>
</reference>
<dbReference type="Pfam" id="PF01979">
    <property type="entry name" value="Amidohydro_1"/>
    <property type="match status" value="1"/>
</dbReference>
<comment type="caution">
    <text evidence="2">The sequence shown here is derived from an EMBL/GenBank/DDBJ whole genome shotgun (WGS) entry which is preliminary data.</text>
</comment>
<dbReference type="SUPFAM" id="SSF82171">
    <property type="entry name" value="DPP6 N-terminal domain-like"/>
    <property type="match status" value="1"/>
</dbReference>
<dbReference type="PANTHER" id="PTHR43135:SF3">
    <property type="entry name" value="ALPHA-D-RIBOSE 1-METHYLPHOSPHONATE 5-TRIPHOSPHATE DIPHOSPHATASE"/>
    <property type="match status" value="1"/>
</dbReference>
<sequence length="1296" mass="142850">MTSKSKPEVEQSVQRRHVYIHPSSSRRRGVRSLLLLVVAATLLISLSSPSKFLRDSLFSESHQSTLSEDEITWKDDTWPIRQQKPWDISTDYPHPRVLEYDVQQGTWLRLDVHPKTGDIVFDMLGDLYCIPGDATLQSTVIQARSVTLGVPHDADPHFSPNGDKIVFRSDAGLGVDNIWVMDWTGCGEMDLRRDDVPPELKEARSTASVDQELLAQGITETIDRRHKRLQREGRAGARMVSNETYRFVTDPRFHPSGDKVIATKWYTSSRSLGAGEGWEYTLPSDDTSPIAAGSGSRIVGRTLPPGWTMDNYGDQQIGPEQFLWLGNDALIYSKNVLRESTGSFEYSQDVHQGIYAIFLYNLTSDVTETLADASPGGASRPELSRDRRTLAFVRRQRDHEVLVLKDLETGTIHHAWDGLTYDLTAISAPMGTYPSFAFTPDDAAIIIWAAGKIHRVPLTTNSRGERISGGSPHTIEFKAHIHKNLAETLSIPKAVDLVNMETKPTQRIHAFRDLRADESGKKVVFRAGNIPVVQVVGKDSPTKVPVLYDDEGKTPYYSPSFIPGTNGNLIIHSRWSDTTFTTLEVADLVNGKAREVEGLPLGRYLSAVLCACKGSKRTIAFVKTGGDYLSGDVVATAHTGLYIGDIDLDPSFSKIPVSNLRLVPTEINLFDSIDLQFIEKNKKLFVQQSNRAFVIDLEGKPVDLVGTPPHFTLGSGKMSGEIAVSTRVSSCLKSWLGKIIGKDDSGFRADNVAFVDFYHVYVVPGSKVKEDEEVWSRPGNSTQGLARVSLDGGHDITWSGDGKRLFWFLGPYLHSLEISKLSKCSSEIERDSTTFGISCIKDLLKYQEIVVEHSTDIARVKKSTTRTSPTSNGDVVVIHNATILTMETGKLETDLIEGGMLVIRGGVIESVYSVSKAPSLSSYLGSTIIDAHGGFVIPGFIDSHSHWNGFTNPHPAKSWELQTFLAYGVTTVHNPSSDNVDGFVERSRVESGQFVGPRIFHTGNVVYGAAATPYHQTAEDMNEAHSTLIRIKAEGGPFSTSYKNYNQPVRASRQRLLTAARNLSMLCVPEGGMNYDWDLTYIIDGMTTVEHSIPVPVLYEDVLKLFAYSGTGNTPTHLVNYGGAFGEQIVWATQDVPNDPKLRRFTRHDILEGITESTARPLHSFQLFNTSASVAKMVDLGLKALIGAHGEPPLGLNYHAEMAFAHGAMTPYQVLQAATSWAAQVFGMFDSIGSISEAKLADLLIYPAGVDLLNGSITGTLQLQYVMRGGRLWKAETMEEVWPESGKVQEMPPLNP</sequence>
<dbReference type="Gene3D" id="3.30.110.90">
    <property type="entry name" value="Amidohydrolase"/>
    <property type="match status" value="1"/>
</dbReference>
<dbReference type="PANTHER" id="PTHR43135">
    <property type="entry name" value="ALPHA-D-RIBOSE 1-METHYLPHOSPHONATE 5-TRIPHOSPHATE DIPHOSPHATASE"/>
    <property type="match status" value="1"/>
</dbReference>
<dbReference type="Gene3D" id="2.30.40.10">
    <property type="entry name" value="Urease, subunit C, domain 1"/>
    <property type="match status" value="1"/>
</dbReference>
<evidence type="ECO:0000313" key="2">
    <source>
        <dbReference type="EMBL" id="KAF5373175.1"/>
    </source>
</evidence>
<feature type="domain" description="Amidohydrolase-related" evidence="1">
    <location>
        <begin position="1202"/>
        <end position="1269"/>
    </location>
</feature>
<dbReference type="OrthoDB" id="194468at2759"/>
<dbReference type="InterPro" id="IPR011659">
    <property type="entry name" value="WD40"/>
</dbReference>
<accession>A0A8H5LX11</accession>
<dbReference type="InterPro" id="IPR011059">
    <property type="entry name" value="Metal-dep_hydrolase_composite"/>
</dbReference>
<evidence type="ECO:0000259" key="1">
    <source>
        <dbReference type="Pfam" id="PF01979"/>
    </source>
</evidence>
<name>A0A8H5LX11_9AGAR</name>
<dbReference type="InterPro" id="IPR032466">
    <property type="entry name" value="Metal_Hydrolase"/>
</dbReference>
<dbReference type="EMBL" id="JAACJM010000004">
    <property type="protein sequence ID" value="KAF5373175.1"/>
    <property type="molecule type" value="Genomic_DNA"/>
</dbReference>
<evidence type="ECO:0000313" key="3">
    <source>
        <dbReference type="Proteomes" id="UP000559256"/>
    </source>
</evidence>
<dbReference type="Gene3D" id="2.120.10.30">
    <property type="entry name" value="TolB, C-terminal domain"/>
    <property type="match status" value="1"/>
</dbReference>
<protein>
    <recommendedName>
        <fullName evidence="1">Amidohydrolase-related domain-containing protein</fullName>
    </recommendedName>
</protein>
<dbReference type="Gene3D" id="1.20.58.520">
    <property type="entry name" value="Amidohydrolase"/>
    <property type="match status" value="1"/>
</dbReference>
<dbReference type="GO" id="GO:0016810">
    <property type="term" value="F:hydrolase activity, acting on carbon-nitrogen (but not peptide) bonds"/>
    <property type="evidence" value="ECO:0007669"/>
    <property type="project" value="InterPro"/>
</dbReference>
<dbReference type="SUPFAM" id="SSF51338">
    <property type="entry name" value="Composite domain of metallo-dependent hydrolases"/>
    <property type="match status" value="1"/>
</dbReference>
<gene>
    <name evidence="2" type="ORF">D9758_001510</name>
</gene>
<dbReference type="Pfam" id="PF07676">
    <property type="entry name" value="PD40"/>
    <property type="match status" value="1"/>
</dbReference>
<keyword evidence="3" id="KW-1185">Reference proteome</keyword>
<dbReference type="InterPro" id="IPR011042">
    <property type="entry name" value="6-blade_b-propeller_TolB-like"/>
</dbReference>
<dbReference type="Proteomes" id="UP000559256">
    <property type="component" value="Unassembled WGS sequence"/>
</dbReference>